<protein>
    <submittedName>
        <fullName evidence="1">Tudor/PWWP/MBT superfamily protein</fullName>
    </submittedName>
</protein>
<evidence type="ECO:0000313" key="1">
    <source>
        <dbReference type="EMBL" id="KAA3488307.1"/>
    </source>
</evidence>
<sequence length="103" mass="11678">MNAFCYPIKRMISVVNDDAEFDKRSDKIEEKARVSTDEAIGSRNEDNKLSLGVSDEEARVSPMEHDLKDFLVLENNRSGFMGLKWVYGLGKGEISSLVTWAYI</sequence>
<dbReference type="EMBL" id="SMMG02000001">
    <property type="protein sequence ID" value="KAA3488307.1"/>
    <property type="molecule type" value="Genomic_DNA"/>
</dbReference>
<gene>
    <name evidence="1" type="ORF">EPI10_032076</name>
</gene>
<evidence type="ECO:0000313" key="2">
    <source>
        <dbReference type="Proteomes" id="UP000325315"/>
    </source>
</evidence>
<organism evidence="1 2">
    <name type="scientific">Gossypium australe</name>
    <dbReference type="NCBI Taxonomy" id="47621"/>
    <lineage>
        <taxon>Eukaryota</taxon>
        <taxon>Viridiplantae</taxon>
        <taxon>Streptophyta</taxon>
        <taxon>Embryophyta</taxon>
        <taxon>Tracheophyta</taxon>
        <taxon>Spermatophyta</taxon>
        <taxon>Magnoliopsida</taxon>
        <taxon>eudicotyledons</taxon>
        <taxon>Gunneridae</taxon>
        <taxon>Pentapetalae</taxon>
        <taxon>rosids</taxon>
        <taxon>malvids</taxon>
        <taxon>Malvales</taxon>
        <taxon>Malvaceae</taxon>
        <taxon>Malvoideae</taxon>
        <taxon>Gossypium</taxon>
    </lineage>
</organism>
<name>A0A5B6X5Y4_9ROSI</name>
<dbReference type="AlphaFoldDB" id="A0A5B6X5Y4"/>
<comment type="caution">
    <text evidence="1">The sequence shown here is derived from an EMBL/GenBank/DDBJ whole genome shotgun (WGS) entry which is preliminary data.</text>
</comment>
<proteinExistence type="predicted"/>
<reference evidence="1" key="1">
    <citation type="submission" date="2019-08" db="EMBL/GenBank/DDBJ databases">
        <authorList>
            <person name="Liu F."/>
        </authorList>
    </citation>
    <scope>NUCLEOTIDE SEQUENCE [LARGE SCALE GENOMIC DNA]</scope>
    <source>
        <strain evidence="1">PA1801</strain>
        <tissue evidence="1">Leaf</tissue>
    </source>
</reference>
<keyword evidence="2" id="KW-1185">Reference proteome</keyword>
<accession>A0A5B6X5Y4</accession>
<dbReference type="Proteomes" id="UP000325315">
    <property type="component" value="Unassembled WGS sequence"/>
</dbReference>